<accession>A0A0R1GLB3</accession>
<dbReference type="Pfam" id="PF00149">
    <property type="entry name" value="Metallophos"/>
    <property type="match status" value="1"/>
</dbReference>
<sequence>MRQVAIISDLHLDLNQIDVDQAITIQATYLRAHHYQDYLIAGDLFNDFTLTQQFIQALAAKLAPDCRVFFIAGNHDMAQHVTYAQLNTWQDSHYVHRRLITFPGTDYVLIGNNGWYDYSLMDYQPQVNLAQWKKTFWFDQRLKQPQTDPERFQQELQITHQLLEQARQMDKKVLFMTHFVPRREFVPYGLPARLQPMLGVLGSWHLGALLAAYQVQHVVFGHLHRKIQSVHIQQTDYHSRPLGYHRRRRNEWRFGTDFATEWQHTLGTIWLPSTQY</sequence>
<dbReference type="InterPro" id="IPR052963">
    <property type="entry name" value="Pantetheine_PDE"/>
</dbReference>
<dbReference type="GO" id="GO:0016787">
    <property type="term" value="F:hydrolase activity"/>
    <property type="evidence" value="ECO:0007669"/>
    <property type="project" value="InterPro"/>
</dbReference>
<dbReference type="SUPFAM" id="SSF56300">
    <property type="entry name" value="Metallo-dependent phosphatases"/>
    <property type="match status" value="1"/>
</dbReference>
<dbReference type="RefSeq" id="WP_057905929.1">
    <property type="nucleotide sequence ID" value="NZ_AZDA01000140.1"/>
</dbReference>
<dbReference type="OrthoDB" id="113290at2"/>
<dbReference type="NCBIfam" id="TIGR03729">
    <property type="entry name" value="acc_ester"/>
    <property type="match status" value="1"/>
</dbReference>
<dbReference type="InterPro" id="IPR004843">
    <property type="entry name" value="Calcineurin-like_PHP"/>
</dbReference>
<comment type="caution">
    <text evidence="2">The sequence shown here is derived from an EMBL/GenBank/DDBJ whole genome shotgun (WGS) entry which is preliminary data.</text>
</comment>
<dbReference type="EMBL" id="AZDA01000140">
    <property type="protein sequence ID" value="KRK32673.1"/>
    <property type="molecule type" value="Genomic_DNA"/>
</dbReference>
<dbReference type="InterPro" id="IPR022302">
    <property type="entry name" value="Phosphoesterase_putative"/>
</dbReference>
<evidence type="ECO:0000313" key="3">
    <source>
        <dbReference type="Proteomes" id="UP000051461"/>
    </source>
</evidence>
<gene>
    <name evidence="2" type="ORF">FC07_GL002106</name>
</gene>
<dbReference type="PANTHER" id="PTHR36492:SF2">
    <property type="entry name" value="[ACYL-CARRIER-PROTEIN] PHOSPHODIESTERASE PPTH"/>
    <property type="match status" value="1"/>
</dbReference>
<feature type="domain" description="Calcineurin-like phosphoesterase" evidence="1">
    <location>
        <begin position="4"/>
        <end position="225"/>
    </location>
</feature>
<protein>
    <recommendedName>
        <fullName evidence="1">Calcineurin-like phosphoesterase domain-containing protein</fullName>
    </recommendedName>
</protein>
<dbReference type="Gene3D" id="3.60.21.10">
    <property type="match status" value="1"/>
</dbReference>
<dbReference type="PANTHER" id="PTHR36492">
    <property type="match status" value="1"/>
</dbReference>
<keyword evidence="3" id="KW-1185">Reference proteome</keyword>
<organism evidence="2 3">
    <name type="scientific">Loigolactobacillus bifermentans DSM 20003</name>
    <dbReference type="NCBI Taxonomy" id="1423726"/>
    <lineage>
        <taxon>Bacteria</taxon>
        <taxon>Bacillati</taxon>
        <taxon>Bacillota</taxon>
        <taxon>Bacilli</taxon>
        <taxon>Lactobacillales</taxon>
        <taxon>Lactobacillaceae</taxon>
        <taxon>Loigolactobacillus</taxon>
    </lineage>
</organism>
<dbReference type="InterPro" id="IPR029052">
    <property type="entry name" value="Metallo-depent_PP-like"/>
</dbReference>
<dbReference type="AlphaFoldDB" id="A0A0R1GLB3"/>
<reference evidence="2 3" key="1">
    <citation type="journal article" date="2015" name="Genome Announc.">
        <title>Expanding the biotechnology potential of lactobacilli through comparative genomics of 213 strains and associated genera.</title>
        <authorList>
            <person name="Sun Z."/>
            <person name="Harris H.M."/>
            <person name="McCann A."/>
            <person name="Guo C."/>
            <person name="Argimon S."/>
            <person name="Zhang W."/>
            <person name="Yang X."/>
            <person name="Jeffery I.B."/>
            <person name="Cooney J.C."/>
            <person name="Kagawa T.F."/>
            <person name="Liu W."/>
            <person name="Song Y."/>
            <person name="Salvetti E."/>
            <person name="Wrobel A."/>
            <person name="Rasinkangas P."/>
            <person name="Parkhill J."/>
            <person name="Rea M.C."/>
            <person name="O'Sullivan O."/>
            <person name="Ritari J."/>
            <person name="Douillard F.P."/>
            <person name="Paul Ross R."/>
            <person name="Yang R."/>
            <person name="Briner A.E."/>
            <person name="Felis G.E."/>
            <person name="de Vos W.M."/>
            <person name="Barrangou R."/>
            <person name="Klaenhammer T.R."/>
            <person name="Caufield P.W."/>
            <person name="Cui Y."/>
            <person name="Zhang H."/>
            <person name="O'Toole P.W."/>
        </authorList>
    </citation>
    <scope>NUCLEOTIDE SEQUENCE [LARGE SCALE GENOMIC DNA]</scope>
    <source>
        <strain evidence="2 3">DSM 20003</strain>
    </source>
</reference>
<name>A0A0R1GLB3_9LACO</name>
<dbReference type="Proteomes" id="UP000051461">
    <property type="component" value="Unassembled WGS sequence"/>
</dbReference>
<dbReference type="PATRIC" id="fig|1423726.3.peg.2182"/>
<proteinExistence type="predicted"/>
<evidence type="ECO:0000313" key="2">
    <source>
        <dbReference type="EMBL" id="KRK32673.1"/>
    </source>
</evidence>
<evidence type="ECO:0000259" key="1">
    <source>
        <dbReference type="Pfam" id="PF00149"/>
    </source>
</evidence>
<dbReference type="STRING" id="1423726.FC07_GL002106"/>